<dbReference type="EMBL" id="RQHV01000059">
    <property type="protein sequence ID" value="TGN08721.1"/>
    <property type="molecule type" value="Genomic_DNA"/>
</dbReference>
<proteinExistence type="predicted"/>
<evidence type="ECO:0000256" key="1">
    <source>
        <dbReference type="SAM" id="Phobius"/>
    </source>
</evidence>
<feature type="transmembrane region" description="Helical" evidence="1">
    <location>
        <begin position="47"/>
        <end position="66"/>
    </location>
</feature>
<dbReference type="RefSeq" id="WP_135764885.1">
    <property type="nucleotide sequence ID" value="NZ_RQHV01000059.1"/>
</dbReference>
<dbReference type="Pfam" id="PF17314">
    <property type="entry name" value="DUF5360"/>
    <property type="match status" value="1"/>
</dbReference>
<gene>
    <name evidence="2" type="ORF">EHS11_13260</name>
</gene>
<name>A0A4R9LLU3_9LEPT</name>
<evidence type="ECO:0008006" key="4">
    <source>
        <dbReference type="Google" id="ProtNLM"/>
    </source>
</evidence>
<feature type="transmembrane region" description="Helical" evidence="1">
    <location>
        <begin position="7"/>
        <end position="27"/>
    </location>
</feature>
<keyword evidence="1" id="KW-0812">Transmembrane</keyword>
<accession>A0A4R9LLU3</accession>
<evidence type="ECO:0000313" key="2">
    <source>
        <dbReference type="EMBL" id="TGN08721.1"/>
    </source>
</evidence>
<keyword evidence="1" id="KW-1133">Transmembrane helix</keyword>
<evidence type="ECO:0000313" key="3">
    <source>
        <dbReference type="Proteomes" id="UP000298264"/>
    </source>
</evidence>
<organism evidence="2 3">
    <name type="scientific">Leptospira ilyithenensis</name>
    <dbReference type="NCBI Taxonomy" id="2484901"/>
    <lineage>
        <taxon>Bacteria</taxon>
        <taxon>Pseudomonadati</taxon>
        <taxon>Spirochaetota</taxon>
        <taxon>Spirochaetia</taxon>
        <taxon>Leptospirales</taxon>
        <taxon>Leptospiraceae</taxon>
        <taxon>Leptospira</taxon>
    </lineage>
</organism>
<keyword evidence="3" id="KW-1185">Reference proteome</keyword>
<reference evidence="2" key="1">
    <citation type="journal article" date="2019" name="PLoS Negl. Trop. Dis.">
        <title>Revisiting the worldwide diversity of Leptospira species in the environment.</title>
        <authorList>
            <person name="Vincent A.T."/>
            <person name="Schiettekatte O."/>
            <person name="Bourhy P."/>
            <person name="Veyrier F.J."/>
            <person name="Picardeau M."/>
        </authorList>
    </citation>
    <scope>NUCLEOTIDE SEQUENCE [LARGE SCALE GENOMIC DNA]</scope>
    <source>
        <strain evidence="2">201400974</strain>
    </source>
</reference>
<keyword evidence="1" id="KW-0472">Membrane</keyword>
<feature type="transmembrane region" description="Helical" evidence="1">
    <location>
        <begin position="103"/>
        <end position="120"/>
    </location>
</feature>
<comment type="caution">
    <text evidence="2">The sequence shown here is derived from an EMBL/GenBank/DDBJ whole genome shotgun (WGS) entry which is preliminary data.</text>
</comment>
<dbReference type="AlphaFoldDB" id="A0A4R9LLU3"/>
<protein>
    <recommendedName>
        <fullName evidence="4">YvaD family protein</fullName>
    </recommendedName>
</protein>
<feature type="transmembrane region" description="Helical" evidence="1">
    <location>
        <begin position="78"/>
        <end position="97"/>
    </location>
</feature>
<dbReference type="InterPro" id="IPR020348">
    <property type="entry name" value="Uncharacterised_YvaD"/>
</dbReference>
<dbReference type="Proteomes" id="UP000298264">
    <property type="component" value="Unassembled WGS sequence"/>
</dbReference>
<dbReference type="OrthoDB" id="2469007at2"/>
<sequence>MKTLRPFFLITDIGFVLYWFITILHIIPDEWLFKDYNNPLLVSWNWSFLPLDLLISFSGLFSLYLYGKANSAWKPISLISLVLTFSSGLQAIAFWGIRLDFDITWWLPNLYLLLYPIYFIRKSVTGELT</sequence>